<feature type="transmembrane region" description="Helical" evidence="12">
    <location>
        <begin position="137"/>
        <end position="160"/>
    </location>
</feature>
<keyword evidence="10 12" id="KW-0472">Membrane</keyword>
<feature type="domain" description="Cation/H(+) antiporter C-terminal" evidence="15">
    <location>
        <begin position="646"/>
        <end position="788"/>
    </location>
</feature>
<dbReference type="GO" id="GO:0009941">
    <property type="term" value="C:chloroplast envelope"/>
    <property type="evidence" value="ECO:0007669"/>
    <property type="project" value="UniProtKB-SubCell"/>
</dbReference>
<dbReference type="PANTHER" id="PTHR32468">
    <property type="entry name" value="CATION/H + ANTIPORTER"/>
    <property type="match status" value="1"/>
</dbReference>
<feature type="transmembrane region" description="Helical" evidence="12">
    <location>
        <begin position="102"/>
        <end position="125"/>
    </location>
</feature>
<feature type="transmembrane region" description="Helical" evidence="12">
    <location>
        <begin position="399"/>
        <end position="418"/>
    </location>
</feature>
<reference evidence="16 17" key="1">
    <citation type="submission" date="2023-10" db="EMBL/GenBank/DDBJ databases">
        <title>Chromosome-scale genome assembly provides insights into flower coloration mechanisms of Canna indica.</title>
        <authorList>
            <person name="Li C."/>
        </authorList>
    </citation>
    <scope>NUCLEOTIDE SEQUENCE [LARGE SCALE GENOMIC DNA]</scope>
    <source>
        <tissue evidence="16">Flower</tissue>
    </source>
</reference>
<dbReference type="Pfam" id="PF23259">
    <property type="entry name" value="CHX17_C"/>
    <property type="match status" value="1"/>
</dbReference>
<dbReference type="GO" id="GO:0006813">
    <property type="term" value="P:potassium ion transport"/>
    <property type="evidence" value="ECO:0007669"/>
    <property type="project" value="UniProtKB-KW"/>
</dbReference>
<feature type="domain" description="Cation/H+ exchanger transmembrane" evidence="13">
    <location>
        <begin position="40"/>
        <end position="449"/>
    </location>
</feature>
<keyword evidence="4" id="KW-0813">Transport</keyword>
<keyword evidence="5" id="KW-0633">Potassium transport</keyword>
<keyword evidence="17" id="KW-1185">Reference proteome</keyword>
<dbReference type="GO" id="GO:0012505">
    <property type="term" value="C:endomembrane system"/>
    <property type="evidence" value="ECO:0007669"/>
    <property type="project" value="TreeGrafter"/>
</dbReference>
<evidence type="ECO:0000256" key="1">
    <source>
        <dbReference type="ARBA" id="ARBA00003198"/>
    </source>
</evidence>
<dbReference type="GO" id="GO:0015297">
    <property type="term" value="F:antiporter activity"/>
    <property type="evidence" value="ECO:0007669"/>
    <property type="project" value="InterPro"/>
</dbReference>
<name>A0AAQ3QC38_9LILI</name>
<dbReference type="AlphaFoldDB" id="A0AAQ3QC38"/>
<evidence type="ECO:0000256" key="7">
    <source>
        <dbReference type="ARBA" id="ARBA00022958"/>
    </source>
</evidence>
<dbReference type="InterPro" id="IPR050794">
    <property type="entry name" value="CPA2_transporter"/>
</dbReference>
<keyword evidence="9" id="KW-0406">Ion transport</keyword>
<gene>
    <name evidence="16" type="ORF">Cni_G12393</name>
</gene>
<sequence length="790" mass="88520">MASEACSVAKPFSNGVFYHENPLEYAFPLLMLHIVIIGITTHIVYFLLRPLRQPRFVCDFIGGAIASHPTFSYLLVHIPFLAHGLFEEINEKFQETIFRPDALALLRVMSAYGIMIKFFLIGVKIDPANAWRGGWKPFFIGLCSMLVPMFALWASFVWLFKGYEYVNKDGETVIDGVGQPKMFIDLAGTACASSSYVMADTLTDLKLLSTELGRLAISASMTAELARWTFFGIRQVVDMMTQAHSSVLVILKVQVLPVVIVLVILVLFRLWMRWILKRTPNGGRVAGWHILMIMLAVMATGVVSDALGLGFLDVPMLMGLMVPNGPPLGMALVERLDLIATEVLQTLFFFGMGLKTNFKSIKHYKMSMFLLMLMIAGHVFKVLVTLAPAIYYKMSLHKATMLGLMLNFKGLVEVIVFLNLMNVQLLTSESFVVITISMMLTTGICSLVVSTCYDPLKTRDMVGYRALQHLHPHEKFSVVASMLNEDPVPILLNLIEASSVDEQTAVCIFALHLVELGGRANSSLISHRNRSNGDFNTAQMNRLLKAFINYEKKKDSAAVVVHPFTAICPYITMHQDICSLAMEKNVPLTIVPFPRKDVGANRELDNAARSVVPHVLLQSPCSVGILVHHALTSSRPFVLENFRYRVRVLFWGGNDDREALSYARRMARHAGVQVSVTRFLPFCNEKEDKDLSWDEMIFKEFARENVNNERVMVEEVAVRDIGQTISAIKAMERDCDLVMVGRRKSRSTLLDEAMQEWMESPELGAVGDMLASSDFADSSFSVLVIQQHDD</sequence>
<feature type="transmembrane region" description="Helical" evidence="12">
    <location>
        <begin position="25"/>
        <end position="48"/>
    </location>
</feature>
<dbReference type="GO" id="GO:0016020">
    <property type="term" value="C:membrane"/>
    <property type="evidence" value="ECO:0007669"/>
    <property type="project" value="UniProtKB-SubCell"/>
</dbReference>
<evidence type="ECO:0000313" key="17">
    <source>
        <dbReference type="Proteomes" id="UP001327560"/>
    </source>
</evidence>
<keyword evidence="8 12" id="KW-1133">Transmembrane helix</keyword>
<keyword evidence="7" id="KW-0630">Potassium</keyword>
<dbReference type="Pfam" id="PF23256">
    <property type="entry name" value="CHX17_2nd"/>
    <property type="match status" value="1"/>
</dbReference>
<dbReference type="InterPro" id="IPR057290">
    <property type="entry name" value="CHX17_C"/>
</dbReference>
<dbReference type="InterPro" id="IPR038770">
    <property type="entry name" value="Na+/solute_symporter_sf"/>
</dbReference>
<dbReference type="Gene3D" id="1.20.1530.20">
    <property type="match status" value="1"/>
</dbReference>
<dbReference type="GO" id="GO:1902600">
    <property type="term" value="P:proton transmembrane transport"/>
    <property type="evidence" value="ECO:0007669"/>
    <property type="project" value="InterPro"/>
</dbReference>
<protein>
    <submittedName>
        <fullName evidence="16">Cation/H(+) antiporter 15-like</fullName>
    </submittedName>
</protein>
<dbReference type="Proteomes" id="UP001327560">
    <property type="component" value="Chromosome 4"/>
</dbReference>
<keyword evidence="6 12" id="KW-0812">Transmembrane</keyword>
<dbReference type="InterPro" id="IPR006153">
    <property type="entry name" value="Cation/H_exchanger_TM"/>
</dbReference>
<feature type="transmembrane region" description="Helical" evidence="12">
    <location>
        <begin position="247"/>
        <end position="268"/>
    </location>
</feature>
<evidence type="ECO:0000256" key="2">
    <source>
        <dbReference type="ARBA" id="ARBA00004119"/>
    </source>
</evidence>
<dbReference type="GO" id="GO:0006885">
    <property type="term" value="P:regulation of pH"/>
    <property type="evidence" value="ECO:0007669"/>
    <property type="project" value="TreeGrafter"/>
</dbReference>
<feature type="transmembrane region" description="Helical" evidence="12">
    <location>
        <begin position="366"/>
        <end position="387"/>
    </location>
</feature>
<evidence type="ECO:0000256" key="8">
    <source>
        <dbReference type="ARBA" id="ARBA00022989"/>
    </source>
</evidence>
<evidence type="ECO:0000256" key="11">
    <source>
        <dbReference type="ARBA" id="ARBA00038341"/>
    </source>
</evidence>
<evidence type="ECO:0000256" key="10">
    <source>
        <dbReference type="ARBA" id="ARBA00023136"/>
    </source>
</evidence>
<dbReference type="Pfam" id="PF00999">
    <property type="entry name" value="Na_H_Exchanger"/>
    <property type="match status" value="1"/>
</dbReference>
<comment type="function">
    <text evidence="1">May function as sodium-coupled metabolite transporter across the chloroplast envelope.</text>
</comment>
<dbReference type="InterPro" id="IPR057291">
    <property type="entry name" value="CHX17_2nd"/>
</dbReference>
<feature type="transmembrane region" description="Helical" evidence="12">
    <location>
        <begin position="288"/>
        <end position="312"/>
    </location>
</feature>
<evidence type="ECO:0000256" key="5">
    <source>
        <dbReference type="ARBA" id="ARBA00022538"/>
    </source>
</evidence>
<evidence type="ECO:0000256" key="6">
    <source>
        <dbReference type="ARBA" id="ARBA00022692"/>
    </source>
</evidence>
<evidence type="ECO:0000256" key="9">
    <source>
        <dbReference type="ARBA" id="ARBA00023065"/>
    </source>
</evidence>
<dbReference type="EMBL" id="CP136893">
    <property type="protein sequence ID" value="WOL03673.1"/>
    <property type="molecule type" value="Genomic_DNA"/>
</dbReference>
<evidence type="ECO:0000256" key="12">
    <source>
        <dbReference type="SAM" id="Phobius"/>
    </source>
</evidence>
<accession>A0AAQ3QC38</accession>
<evidence type="ECO:0000259" key="13">
    <source>
        <dbReference type="Pfam" id="PF00999"/>
    </source>
</evidence>
<evidence type="ECO:0000256" key="3">
    <source>
        <dbReference type="ARBA" id="ARBA00004141"/>
    </source>
</evidence>
<dbReference type="Gene3D" id="3.40.50.12370">
    <property type="match status" value="1"/>
</dbReference>
<comment type="subcellular location">
    <subcellularLocation>
        <location evidence="3">Membrane</location>
        <topology evidence="3">Multi-pass membrane protein</topology>
    </subcellularLocation>
    <subcellularLocation>
        <location evidence="2">Plastid</location>
        <location evidence="2">Chloroplast envelope</location>
    </subcellularLocation>
</comment>
<evidence type="ECO:0000256" key="4">
    <source>
        <dbReference type="ARBA" id="ARBA00022448"/>
    </source>
</evidence>
<evidence type="ECO:0000313" key="16">
    <source>
        <dbReference type="EMBL" id="WOL03673.1"/>
    </source>
</evidence>
<feature type="transmembrane region" description="Helical" evidence="12">
    <location>
        <begin position="430"/>
        <end position="449"/>
    </location>
</feature>
<feature type="domain" description="Cation/H(+) antiporter central" evidence="14">
    <location>
        <begin position="506"/>
        <end position="632"/>
    </location>
</feature>
<organism evidence="16 17">
    <name type="scientific">Canna indica</name>
    <name type="common">Indian-shot</name>
    <dbReference type="NCBI Taxonomy" id="4628"/>
    <lineage>
        <taxon>Eukaryota</taxon>
        <taxon>Viridiplantae</taxon>
        <taxon>Streptophyta</taxon>
        <taxon>Embryophyta</taxon>
        <taxon>Tracheophyta</taxon>
        <taxon>Spermatophyta</taxon>
        <taxon>Magnoliopsida</taxon>
        <taxon>Liliopsida</taxon>
        <taxon>Zingiberales</taxon>
        <taxon>Cannaceae</taxon>
        <taxon>Canna</taxon>
    </lineage>
</organism>
<comment type="similarity">
    <text evidence="11">Belongs to the monovalent cation:proton antiporter 2 (CPA2) transporter (TC 2.A.37) family. CHX (TC 2.A.37.4) subfamily.</text>
</comment>
<proteinExistence type="inferred from homology"/>
<evidence type="ECO:0000259" key="14">
    <source>
        <dbReference type="Pfam" id="PF23256"/>
    </source>
</evidence>
<dbReference type="PANTHER" id="PTHR32468:SF164">
    <property type="entry name" value="OS05G0485000 PROTEIN"/>
    <property type="match status" value="1"/>
</dbReference>
<evidence type="ECO:0000259" key="15">
    <source>
        <dbReference type="Pfam" id="PF23259"/>
    </source>
</evidence>